<dbReference type="GO" id="GO:0006508">
    <property type="term" value="P:proteolysis"/>
    <property type="evidence" value="ECO:0007669"/>
    <property type="project" value="UniProtKB-KW"/>
</dbReference>
<evidence type="ECO:0000256" key="1">
    <source>
        <dbReference type="ARBA" id="ARBA00006272"/>
    </source>
</evidence>
<sequence>MTNINRIQRICDANGISGFEDAVLEVIRTEGTHLGSFAEDSLRNLYLTRTQNQEGKPTVLLDAHTDEVGFMVKCIRDDGMLEFIPIGGWVTTNIPAHMVRVQRRDGSTIPGIVGSKPPHYQSEAERKSVPDISSLFIDIGASSKQQAIEMGAEVASPVIPEATCTYNPETNLLFGKAFDCRLGCSTILDVLEDLQEETLDVNLVAGFASQEEVGCRGAQVTAKRVNPDVAICFEGSPADDTFLPPYQMQTIVGKGPMLRFIDAKMITNPRFQRFALDLAEKHQIPVQQGVRNGGATNAAALHLAGQGIPTIVIGIPVRYAHTHWGISSVEDVENSIRLARAILSNLNEEIITGF</sequence>
<evidence type="ECO:0000313" key="10">
    <source>
        <dbReference type="Proteomes" id="UP000264002"/>
    </source>
</evidence>
<reference evidence="10" key="1">
    <citation type="submission" date="2018-08" db="EMBL/GenBank/DDBJ databases">
        <authorList>
            <person name="Grouzdev D.S."/>
            <person name="Krutkina M.S."/>
        </authorList>
    </citation>
    <scope>NUCLEOTIDE SEQUENCE [LARGE SCALE GENOMIC DNA]</scope>
    <source>
        <strain evidence="10">4-11</strain>
    </source>
</reference>
<dbReference type="PANTHER" id="PTHR32481">
    <property type="entry name" value="AMINOPEPTIDASE"/>
    <property type="match status" value="1"/>
</dbReference>
<dbReference type="Pfam" id="PF05343">
    <property type="entry name" value="Peptidase_M42"/>
    <property type="match status" value="1"/>
</dbReference>
<dbReference type="InterPro" id="IPR051464">
    <property type="entry name" value="Peptidase_M42_aminopept"/>
</dbReference>
<feature type="binding site" evidence="8">
    <location>
        <position position="212"/>
    </location>
    <ligand>
        <name>Zn(2+)</name>
        <dbReference type="ChEBI" id="CHEBI:29105"/>
        <label>2</label>
    </ligand>
</feature>
<evidence type="ECO:0000313" key="9">
    <source>
        <dbReference type="EMBL" id="RFU94191.1"/>
    </source>
</evidence>
<keyword evidence="2" id="KW-0031">Aminopeptidase</keyword>
<evidence type="ECO:0000256" key="5">
    <source>
        <dbReference type="ARBA" id="ARBA00022801"/>
    </source>
</evidence>
<keyword evidence="5" id="KW-0378">Hydrolase</keyword>
<evidence type="ECO:0000256" key="8">
    <source>
        <dbReference type="PIRSR" id="PIRSR001123-2"/>
    </source>
</evidence>
<organism evidence="9 10">
    <name type="scientific">Sphaerochaeta halotolerans</name>
    <dbReference type="NCBI Taxonomy" id="2293840"/>
    <lineage>
        <taxon>Bacteria</taxon>
        <taxon>Pseudomonadati</taxon>
        <taxon>Spirochaetota</taxon>
        <taxon>Spirochaetia</taxon>
        <taxon>Spirochaetales</taxon>
        <taxon>Sphaerochaetaceae</taxon>
        <taxon>Sphaerochaeta</taxon>
    </lineage>
</organism>
<evidence type="ECO:0000256" key="6">
    <source>
        <dbReference type="PIRNR" id="PIRNR001123"/>
    </source>
</evidence>
<comment type="similarity">
    <text evidence="1 6">Belongs to the peptidase M42 family.</text>
</comment>
<keyword evidence="3" id="KW-0645">Protease</keyword>
<evidence type="ECO:0000256" key="2">
    <source>
        <dbReference type="ARBA" id="ARBA00022438"/>
    </source>
</evidence>
<gene>
    <name evidence="9" type="ORF">DYP60_11290</name>
</gene>
<keyword evidence="10" id="KW-1185">Reference proteome</keyword>
<name>A0A372MEI7_9SPIR</name>
<keyword evidence="4 8" id="KW-0479">Metal-binding</keyword>
<dbReference type="Gene3D" id="2.40.30.40">
    <property type="entry name" value="Peptidase M42, domain 2"/>
    <property type="match status" value="1"/>
</dbReference>
<dbReference type="AlphaFoldDB" id="A0A372MEI7"/>
<dbReference type="InterPro" id="IPR023367">
    <property type="entry name" value="Peptidase_M42_dom2"/>
</dbReference>
<dbReference type="SUPFAM" id="SSF53187">
    <property type="entry name" value="Zn-dependent exopeptidases"/>
    <property type="match status" value="1"/>
</dbReference>
<feature type="binding site" evidence="8">
    <location>
        <position position="234"/>
    </location>
    <ligand>
        <name>Zn(2+)</name>
        <dbReference type="ChEBI" id="CHEBI:29105"/>
        <label>1</label>
    </ligand>
</feature>
<dbReference type="EMBL" id="QUWK01000012">
    <property type="protein sequence ID" value="RFU94191.1"/>
    <property type="molecule type" value="Genomic_DNA"/>
</dbReference>
<reference evidence="9 10" key="2">
    <citation type="submission" date="2018-09" db="EMBL/GenBank/DDBJ databases">
        <title>Genome of Sphaerochaeta halotolerans strain 4-11.</title>
        <authorList>
            <person name="Nazina T.N."/>
            <person name="Sokolova D.S."/>
        </authorList>
    </citation>
    <scope>NUCLEOTIDE SEQUENCE [LARGE SCALE GENOMIC DNA]</scope>
    <source>
        <strain evidence="9 10">4-11</strain>
    </source>
</reference>
<proteinExistence type="inferred from homology"/>
<protein>
    <submittedName>
        <fullName evidence="9">M42 family peptidase</fullName>
    </submittedName>
</protein>
<dbReference type="SUPFAM" id="SSF101821">
    <property type="entry name" value="Aminopeptidase/glucanase lid domain"/>
    <property type="match status" value="1"/>
</dbReference>
<evidence type="ECO:0000256" key="4">
    <source>
        <dbReference type="ARBA" id="ARBA00022723"/>
    </source>
</evidence>
<dbReference type="GO" id="GO:0004177">
    <property type="term" value="F:aminopeptidase activity"/>
    <property type="evidence" value="ECO:0007669"/>
    <property type="project" value="UniProtKB-UniRule"/>
</dbReference>
<dbReference type="Proteomes" id="UP000264002">
    <property type="component" value="Unassembled WGS sequence"/>
</dbReference>
<comment type="caution">
    <text evidence="9">The sequence shown here is derived from an EMBL/GenBank/DDBJ whole genome shotgun (WGS) entry which is preliminary data.</text>
</comment>
<feature type="binding site" evidence="8">
    <location>
        <position position="179"/>
    </location>
    <ligand>
        <name>Zn(2+)</name>
        <dbReference type="ChEBI" id="CHEBI:29105"/>
        <label>2</label>
    </ligand>
</feature>
<feature type="binding site" evidence="8">
    <location>
        <position position="64"/>
    </location>
    <ligand>
        <name>Zn(2+)</name>
        <dbReference type="ChEBI" id="CHEBI:29105"/>
        <label>1</label>
    </ligand>
</feature>
<accession>A0A372MEI7</accession>
<feature type="binding site" evidence="8">
    <location>
        <position position="321"/>
    </location>
    <ligand>
        <name>Zn(2+)</name>
        <dbReference type="ChEBI" id="CHEBI:29105"/>
        <label>2</label>
    </ligand>
</feature>
<dbReference type="PIRSF" id="PIRSF001123">
    <property type="entry name" value="PepA_GA"/>
    <property type="match status" value="1"/>
</dbReference>
<feature type="active site" description="Proton acceptor" evidence="7">
    <location>
        <position position="211"/>
    </location>
</feature>
<dbReference type="RefSeq" id="WP_117331128.1">
    <property type="nucleotide sequence ID" value="NZ_QUWK01000012.1"/>
</dbReference>
<dbReference type="OrthoDB" id="9772053at2"/>
<dbReference type="Gene3D" id="3.40.630.10">
    <property type="entry name" value="Zn peptidases"/>
    <property type="match status" value="1"/>
</dbReference>
<evidence type="ECO:0000256" key="3">
    <source>
        <dbReference type="ARBA" id="ARBA00022670"/>
    </source>
</evidence>
<comment type="cofactor">
    <cofactor evidence="8">
        <name>a divalent metal cation</name>
        <dbReference type="ChEBI" id="CHEBI:60240"/>
    </cofactor>
    <text evidence="8">Binds 2 divalent metal cations per subunit.</text>
</comment>
<dbReference type="PANTHER" id="PTHR32481:SF0">
    <property type="entry name" value="AMINOPEPTIDASE YPDE-RELATED"/>
    <property type="match status" value="1"/>
</dbReference>
<dbReference type="GO" id="GO:0046872">
    <property type="term" value="F:metal ion binding"/>
    <property type="evidence" value="ECO:0007669"/>
    <property type="project" value="UniProtKB-UniRule"/>
</dbReference>
<evidence type="ECO:0000256" key="7">
    <source>
        <dbReference type="PIRSR" id="PIRSR001123-1"/>
    </source>
</evidence>
<feature type="binding site" evidence="8">
    <location>
        <position position="179"/>
    </location>
    <ligand>
        <name>Zn(2+)</name>
        <dbReference type="ChEBI" id="CHEBI:29105"/>
        <label>1</label>
    </ligand>
</feature>
<dbReference type="InterPro" id="IPR008007">
    <property type="entry name" value="Peptidase_M42"/>
</dbReference>